<evidence type="ECO:0000313" key="4">
    <source>
        <dbReference type="EMBL" id="GEY71040.1"/>
    </source>
</evidence>
<dbReference type="InterPro" id="IPR000477">
    <property type="entry name" value="RT_dom"/>
</dbReference>
<dbReference type="CDD" id="cd00303">
    <property type="entry name" value="retropepsin_like"/>
    <property type="match status" value="1"/>
</dbReference>
<dbReference type="Gene3D" id="3.30.70.270">
    <property type="match status" value="1"/>
</dbReference>
<dbReference type="Gene3D" id="3.10.10.10">
    <property type="entry name" value="HIV Type 1 Reverse Transcriptase, subunit A, domain 1"/>
    <property type="match status" value="1"/>
</dbReference>
<dbReference type="SUPFAM" id="SSF56672">
    <property type="entry name" value="DNA/RNA polymerases"/>
    <property type="match status" value="1"/>
</dbReference>
<feature type="compositionally biased region" description="Polar residues" evidence="1">
    <location>
        <begin position="192"/>
        <end position="208"/>
    </location>
</feature>
<organism evidence="4">
    <name type="scientific">Tanacetum cinerariifolium</name>
    <name type="common">Dalmatian daisy</name>
    <name type="synonym">Chrysanthemum cinerariifolium</name>
    <dbReference type="NCBI Taxonomy" id="118510"/>
    <lineage>
        <taxon>Eukaryota</taxon>
        <taxon>Viridiplantae</taxon>
        <taxon>Streptophyta</taxon>
        <taxon>Embryophyta</taxon>
        <taxon>Tracheophyta</taxon>
        <taxon>Spermatophyta</taxon>
        <taxon>Magnoliopsida</taxon>
        <taxon>eudicotyledons</taxon>
        <taxon>Gunneridae</taxon>
        <taxon>Pentapetalae</taxon>
        <taxon>asterids</taxon>
        <taxon>campanulids</taxon>
        <taxon>Asterales</taxon>
        <taxon>Asteraceae</taxon>
        <taxon>Asteroideae</taxon>
        <taxon>Anthemideae</taxon>
        <taxon>Anthemidinae</taxon>
        <taxon>Tanacetum</taxon>
    </lineage>
</organism>
<evidence type="ECO:0000256" key="2">
    <source>
        <dbReference type="SAM" id="Phobius"/>
    </source>
</evidence>
<keyword evidence="4" id="KW-0695">RNA-directed DNA polymerase</keyword>
<gene>
    <name evidence="4" type="ORF">Tci_443014</name>
</gene>
<feature type="region of interest" description="Disordered" evidence="1">
    <location>
        <begin position="133"/>
        <end position="179"/>
    </location>
</feature>
<dbReference type="AlphaFoldDB" id="A0A699HUL2"/>
<evidence type="ECO:0000256" key="1">
    <source>
        <dbReference type="SAM" id="MobiDB-lite"/>
    </source>
</evidence>
<feature type="region of interest" description="Disordered" evidence="1">
    <location>
        <begin position="106"/>
        <end position="125"/>
    </location>
</feature>
<keyword evidence="2" id="KW-1133">Transmembrane helix</keyword>
<evidence type="ECO:0000259" key="3">
    <source>
        <dbReference type="Pfam" id="PF00078"/>
    </source>
</evidence>
<dbReference type="InterPro" id="IPR043128">
    <property type="entry name" value="Rev_trsase/Diguanyl_cyclase"/>
</dbReference>
<dbReference type="PANTHER" id="PTHR24559:SF444">
    <property type="entry name" value="REVERSE TRANSCRIPTASE DOMAIN-CONTAINING PROTEIN"/>
    <property type="match status" value="1"/>
</dbReference>
<comment type="caution">
    <text evidence="4">The sequence shown here is derived from an EMBL/GenBank/DDBJ whole genome shotgun (WGS) entry which is preliminary data.</text>
</comment>
<dbReference type="InterPro" id="IPR053134">
    <property type="entry name" value="RNA-dir_DNA_polymerase"/>
</dbReference>
<feature type="non-terminal residue" evidence="4">
    <location>
        <position position="1"/>
    </location>
</feature>
<feature type="region of interest" description="Disordered" evidence="1">
    <location>
        <begin position="192"/>
        <end position="211"/>
    </location>
</feature>
<reference evidence="4" key="1">
    <citation type="journal article" date="2019" name="Sci. Rep.">
        <title>Draft genome of Tanacetum cinerariifolium, the natural source of mosquito coil.</title>
        <authorList>
            <person name="Yamashiro T."/>
            <person name="Shiraishi A."/>
            <person name="Satake H."/>
            <person name="Nakayama K."/>
        </authorList>
    </citation>
    <scope>NUCLEOTIDE SEQUENCE</scope>
</reference>
<dbReference type="InterPro" id="IPR043502">
    <property type="entry name" value="DNA/RNA_pol_sf"/>
</dbReference>
<dbReference type="GO" id="GO:0003964">
    <property type="term" value="F:RNA-directed DNA polymerase activity"/>
    <property type="evidence" value="ECO:0007669"/>
    <property type="project" value="UniProtKB-KW"/>
</dbReference>
<keyword evidence="2" id="KW-0812">Transmembrane</keyword>
<feature type="domain" description="Reverse transcriptase" evidence="3">
    <location>
        <begin position="661"/>
        <end position="808"/>
    </location>
</feature>
<dbReference type="InterPro" id="IPR021109">
    <property type="entry name" value="Peptidase_aspartic_dom_sf"/>
</dbReference>
<accession>A0A699HUL2</accession>
<feature type="compositionally biased region" description="Polar residues" evidence="1">
    <location>
        <begin position="106"/>
        <end position="121"/>
    </location>
</feature>
<dbReference type="PANTHER" id="PTHR24559">
    <property type="entry name" value="TRANSPOSON TY3-I GAG-POL POLYPROTEIN"/>
    <property type="match status" value="1"/>
</dbReference>
<name>A0A699HUL2_TANCI</name>
<feature type="transmembrane region" description="Helical" evidence="2">
    <location>
        <begin position="55"/>
        <end position="77"/>
    </location>
</feature>
<dbReference type="Gene3D" id="2.40.70.10">
    <property type="entry name" value="Acid Proteases"/>
    <property type="match status" value="1"/>
</dbReference>
<dbReference type="EMBL" id="BKCJ010202369">
    <property type="protein sequence ID" value="GEY71040.1"/>
    <property type="molecule type" value="Genomic_DNA"/>
</dbReference>
<keyword evidence="2" id="KW-0472">Membrane</keyword>
<dbReference type="Pfam" id="PF00078">
    <property type="entry name" value="RVT_1"/>
    <property type="match status" value="1"/>
</dbReference>
<keyword evidence="4" id="KW-0548">Nucleotidyltransferase</keyword>
<keyword evidence="4" id="KW-0808">Transferase</keyword>
<protein>
    <submittedName>
        <fullName evidence="4">Reverse transcriptase domain-containing protein</fullName>
    </submittedName>
</protein>
<dbReference type="CDD" id="cd01647">
    <property type="entry name" value="RT_LTR"/>
    <property type="match status" value="1"/>
</dbReference>
<sequence>STIHADISFLNLESFNFDFKPDPSELTSIVDFGICENILSATNVNFPPEEDHSPLFSYVVWIFISFLTYLVVPLNLLSFRNEDTIFDPDIVNYHFPSLMPDVSHRASTLSSGTLPSNTIANPRSDLKEITTRSGVSYDGPQIPPPPSFLPKVVENEPEATKDRVHPTNNESTKDVQPPVVQSKSLILTSEPVNSPTIEPVSSSVSTRRPNLRPLISYPSRLQDQKLRDKANEQREKFFQIFKDLNFNISFADALILLQKFGLSIKSLSTSKDKLCELARTPLNEHCSVVLLKKLPKKLGDPDKFLIPCDFTEKLSLPNLSPACMTLELADRSISHPIGVAKDVYVKVGTFHFLADFVVVDFDADPRVPLILERSFLKTGRSLIDVFEGKLTLRVGKEAITFNLDQTSRYSANYNDMTAKRIDIIDMACEEYSQEFLSFSDVIASGNPTPYYNLIVSTTSPTLTSFGNSDFLLEEVDAFVSLEDDPTSQEVYQSYLDSEGDISILKEFMNDDHHYPLQIKEIICLIITAHLEYAFLECDDKLPVIIAKYLSVEKKIALITVLKSHKQAMAWKLSDIKGIDPEFCTQKILMEKDFEPAVQHQIKVNPKIHDVIKQEVLKLLDARFINPIFDSYWVSPLHCVPKKGGFTIVENEDNELILTHLLTGWRVCIDYRKLNEATRKENFPLPFIYQLLERLTGNQYYCFLDGFFGYFLIPIDPKDQEKTTFICPYGMFAYHLRPFGLCNAPDTFQRCMMAIFHDMIKKTMEVFMDDFLVFKNSFQSSLSHLETMLKRCKETNHFLNWEKSHFMVKEGIVLDHKIFKEGIEVDKAKVDVITKLPHPTTVKGDHRNVQLNELRDQAYENSLIYKKKTKRLYDSKIKDRVFNIDDRVLLFNYRLKFSPANSNPVGLVHLPSLMFIHMALSS</sequence>
<proteinExistence type="predicted"/>